<feature type="domain" description="RFX-type winged-helix" evidence="3">
    <location>
        <begin position="89"/>
        <end position="164"/>
    </location>
</feature>
<dbReference type="EMBL" id="JAIFTH010000043">
    <property type="protein sequence ID" value="KAG9510999.1"/>
    <property type="molecule type" value="Genomic_DNA"/>
</dbReference>
<proteinExistence type="predicted"/>
<evidence type="ECO:0000313" key="4">
    <source>
        <dbReference type="EMBL" id="KAG9510999.1"/>
    </source>
</evidence>
<dbReference type="PANTHER" id="PTHR12619:SF33">
    <property type="entry name" value="RFX, ISOFORM H"/>
    <property type="match status" value="1"/>
</dbReference>
<evidence type="ECO:0000256" key="1">
    <source>
        <dbReference type="ARBA" id="ARBA00023125"/>
    </source>
</evidence>
<name>A0ABQ7SC77_9ACAR</name>
<feature type="region of interest" description="Disordered" evidence="2">
    <location>
        <begin position="40"/>
        <end position="61"/>
    </location>
</feature>
<reference evidence="4 5" key="1">
    <citation type="submission" date="2020-10" db="EMBL/GenBank/DDBJ databases">
        <authorList>
            <person name="Klimov P.B."/>
            <person name="Dyachkov S.M."/>
            <person name="Chetverikov P.E."/>
        </authorList>
    </citation>
    <scope>NUCLEOTIDE SEQUENCE [LARGE SCALE GENOMIC DNA]</scope>
    <source>
        <strain evidence="4">BMOC 18-1129-001#AD2665</strain>
        <tissue evidence="4">Entire mites</tissue>
    </source>
</reference>
<dbReference type="InterPro" id="IPR039779">
    <property type="entry name" value="RFX-like"/>
</dbReference>
<feature type="compositionally biased region" description="Basic and acidic residues" evidence="2">
    <location>
        <begin position="174"/>
        <end position="189"/>
    </location>
</feature>
<dbReference type="InterPro" id="IPR057321">
    <property type="entry name" value="RFX1-4/6/8-like_BCD"/>
</dbReference>
<dbReference type="Pfam" id="PF25340">
    <property type="entry name" value="BCD_RFX"/>
    <property type="match status" value="1"/>
</dbReference>
<dbReference type="PANTHER" id="PTHR12619">
    <property type="entry name" value="RFX TRANSCRIPTION FACTOR FAMILY"/>
    <property type="match status" value="1"/>
</dbReference>
<dbReference type="Gene3D" id="1.10.10.10">
    <property type="entry name" value="Winged helix-like DNA-binding domain superfamily/Winged helix DNA-binding domain"/>
    <property type="match status" value="1"/>
</dbReference>
<gene>
    <name evidence="4" type="primary">rfx3</name>
    <name evidence="4" type="ORF">GZH46_00439</name>
</gene>
<dbReference type="Pfam" id="PF02257">
    <property type="entry name" value="RFX_DNA_binding"/>
    <property type="match status" value="1"/>
</dbReference>
<comment type="caution">
    <text evidence="4">The sequence shown here is derived from an EMBL/GenBank/DDBJ whole genome shotgun (WGS) entry which is preliminary data.</text>
</comment>
<organism evidence="4 5">
    <name type="scientific">Fragariocoptes setiger</name>
    <dbReference type="NCBI Taxonomy" id="1670756"/>
    <lineage>
        <taxon>Eukaryota</taxon>
        <taxon>Metazoa</taxon>
        <taxon>Ecdysozoa</taxon>
        <taxon>Arthropoda</taxon>
        <taxon>Chelicerata</taxon>
        <taxon>Arachnida</taxon>
        <taxon>Acari</taxon>
        <taxon>Acariformes</taxon>
        <taxon>Trombidiformes</taxon>
        <taxon>Prostigmata</taxon>
        <taxon>Eupodina</taxon>
        <taxon>Eriophyoidea</taxon>
        <taxon>Phytoptidae</taxon>
        <taxon>Fragariocoptes</taxon>
    </lineage>
</organism>
<sequence length="482" mass="54926">MISCAYDIENSQGMQTQPQSIQATDYSNQEHNIDNSAYVTTNSQHPTADHNDQQQQSYQQQNDCITEGTVEQSLSNSMNEAVPVGLGHVVQWLLDNYQVSEGDSLPRSTLYTHYQDFCEQIAVNPVNPASFGKVIRSVFSGLKTRRLGTRGNSKYHYFGIKIRNDSPLANPQDWAHETGSESDDCRSNDHCGSQRKRVHLRSTNGSRDNINDPSRKHEEQAKQLELSDLELRAYLDSNVSVAGYWLPMNETFLMELSNVVSVDTIQMFEAKYRELYDSIFQCLYDLKFDHVEDLLCQFWEGSHETRAMSDNQVPGLNFETLHLMTSSSDAFIDWIVVVDYSMYSAIGKLLMPDILAPIPRILAQQIRIFAKNISGWMRKAVSQYHNRLCDLKNVSATAFGYTLRRHTSLNHLASAANAIWQNESQIQQMYLDLTRVDMKDVQHQAALISQCNSYTVEEIMQGFKIARQQRKTSAQILLEADS</sequence>
<feature type="region of interest" description="Disordered" evidence="2">
    <location>
        <begin position="169"/>
        <end position="219"/>
    </location>
</feature>
<evidence type="ECO:0000256" key="2">
    <source>
        <dbReference type="SAM" id="MobiDB-lite"/>
    </source>
</evidence>
<dbReference type="PROSITE" id="PS51526">
    <property type="entry name" value="RFX_DBD"/>
    <property type="match status" value="1"/>
</dbReference>
<keyword evidence="1" id="KW-0238">DNA-binding</keyword>
<feature type="non-terminal residue" evidence="4">
    <location>
        <position position="482"/>
    </location>
</feature>
<dbReference type="Proteomes" id="UP000825002">
    <property type="component" value="Unassembled WGS sequence"/>
</dbReference>
<keyword evidence="5" id="KW-1185">Reference proteome</keyword>
<dbReference type="SUPFAM" id="SSF46785">
    <property type="entry name" value="Winged helix' DNA-binding domain"/>
    <property type="match status" value="1"/>
</dbReference>
<evidence type="ECO:0000259" key="3">
    <source>
        <dbReference type="PROSITE" id="PS51526"/>
    </source>
</evidence>
<accession>A0ABQ7SC77</accession>
<feature type="compositionally biased region" description="Basic and acidic residues" evidence="2">
    <location>
        <begin position="209"/>
        <end position="219"/>
    </location>
</feature>
<evidence type="ECO:0000313" key="5">
    <source>
        <dbReference type="Proteomes" id="UP000825002"/>
    </source>
</evidence>
<dbReference type="InterPro" id="IPR036388">
    <property type="entry name" value="WH-like_DNA-bd_sf"/>
</dbReference>
<protein>
    <submittedName>
        <fullName evidence="4">Transcription factor RFX3</fullName>
    </submittedName>
</protein>
<dbReference type="InterPro" id="IPR036390">
    <property type="entry name" value="WH_DNA-bd_sf"/>
</dbReference>
<dbReference type="InterPro" id="IPR003150">
    <property type="entry name" value="DNA-bd_RFX"/>
</dbReference>